<dbReference type="Pfam" id="PF00534">
    <property type="entry name" value="Glycos_transf_1"/>
    <property type="match status" value="1"/>
</dbReference>
<accession>H2IUF1</accession>
<evidence type="ECO:0000313" key="2">
    <source>
        <dbReference type="EMBL" id="AEX50545.1"/>
    </source>
</evidence>
<proteinExistence type="predicted"/>
<gene>
    <name evidence="2" type="ordered locus">Rahaq2_0618</name>
</gene>
<evidence type="ECO:0000259" key="1">
    <source>
        <dbReference type="Pfam" id="PF00534"/>
    </source>
</evidence>
<dbReference type="Gene3D" id="3.40.50.2000">
    <property type="entry name" value="Glycogen Phosphorylase B"/>
    <property type="match status" value="1"/>
</dbReference>
<dbReference type="eggNOG" id="COG0438">
    <property type="taxonomic scope" value="Bacteria"/>
</dbReference>
<protein>
    <submittedName>
        <fullName evidence="2">Glycosyltransferase</fullName>
    </submittedName>
</protein>
<dbReference type="RefSeq" id="WP_014333801.1">
    <property type="nucleotide sequence ID" value="NC_016818.1"/>
</dbReference>
<evidence type="ECO:0000313" key="3">
    <source>
        <dbReference type="Proteomes" id="UP000009010"/>
    </source>
</evidence>
<feature type="domain" description="Glycosyl transferase family 1" evidence="1">
    <location>
        <begin position="234"/>
        <end position="294"/>
    </location>
</feature>
<dbReference type="InterPro" id="IPR001296">
    <property type="entry name" value="Glyco_trans_1"/>
</dbReference>
<organism evidence="2 3">
    <name type="scientific">Rahnella aquatilis (strain ATCC 33071 / DSM 4594 / JCM 1683 / NBRC 105701 / NCIMB 13365 / CIP 78.65)</name>
    <dbReference type="NCBI Taxonomy" id="745277"/>
    <lineage>
        <taxon>Bacteria</taxon>
        <taxon>Pseudomonadati</taxon>
        <taxon>Pseudomonadota</taxon>
        <taxon>Gammaproteobacteria</taxon>
        <taxon>Enterobacterales</taxon>
        <taxon>Yersiniaceae</taxon>
        <taxon>Rahnella</taxon>
    </lineage>
</organism>
<dbReference type="Proteomes" id="UP000009010">
    <property type="component" value="Chromosome"/>
</dbReference>
<dbReference type="PANTHER" id="PTHR46656:SF3">
    <property type="entry name" value="PUTATIVE-RELATED"/>
    <property type="match status" value="1"/>
</dbReference>
<dbReference type="KEGG" id="raq:Rahaq2_0618"/>
<dbReference type="AlphaFoldDB" id="H2IUF1"/>
<dbReference type="OrthoDB" id="9801954at2"/>
<dbReference type="HOGENOM" id="CLU_036861_1_0_6"/>
<reference evidence="2 3" key="1">
    <citation type="journal article" date="2012" name="J. Bacteriol.">
        <title>Complete Genome Sequence of Rahnella aquatilis CIP 78.65.</title>
        <authorList>
            <person name="Martinez R.J."/>
            <person name="Bruce D."/>
            <person name="Detter C."/>
            <person name="Goodwin L.A."/>
            <person name="Han J."/>
            <person name="Han C.S."/>
            <person name="Held B."/>
            <person name="Land M.L."/>
            <person name="Mikhailova N."/>
            <person name="Nolan M."/>
            <person name="Pennacchio L."/>
            <person name="Pitluck S."/>
            <person name="Tapia R."/>
            <person name="Woyke T."/>
            <person name="Sobecky P.A."/>
        </authorList>
    </citation>
    <scope>NUCLEOTIDE SEQUENCE [LARGE SCALE GENOMIC DNA]</scope>
    <source>
        <strain evidence="3">ATCC 33071 / DSM 4594 / JCM 1683 / NBRC 105701 / NCIMB 13365 / CIP 78.65</strain>
    </source>
</reference>
<keyword evidence="3" id="KW-1185">Reference proteome</keyword>
<dbReference type="PANTHER" id="PTHR46656">
    <property type="entry name" value="PUTATIVE-RELATED"/>
    <property type="match status" value="1"/>
</dbReference>
<name>H2IUF1_RAHAC</name>
<keyword evidence="2" id="KW-0808">Transferase</keyword>
<dbReference type="GO" id="GO:0016757">
    <property type="term" value="F:glycosyltransferase activity"/>
    <property type="evidence" value="ECO:0007669"/>
    <property type="project" value="InterPro"/>
</dbReference>
<dbReference type="STRING" id="745277.Rahaq2_0618"/>
<reference evidence="3" key="2">
    <citation type="submission" date="2012-01" db="EMBL/GenBank/DDBJ databases">
        <title>Complete sequence of chromosome of Rahnella aquatilis CIP 78.65.</title>
        <authorList>
            <person name="Lucas S."/>
            <person name="Han J."/>
            <person name="Lapidus A."/>
            <person name="Cheng J.-F."/>
            <person name="Goodwin L."/>
            <person name="Pitluck S."/>
            <person name="Peters L."/>
            <person name="Ovchinnikova G."/>
            <person name="Held B."/>
            <person name="Detter J.C."/>
            <person name="Han C."/>
            <person name="Tapia R."/>
            <person name="Land M."/>
            <person name="Hauser L."/>
            <person name="Kyrpides N."/>
            <person name="Ivanova N."/>
            <person name="Pagani I."/>
            <person name="Sobecky P."/>
            <person name="Martinez R."/>
            <person name="Woyke T."/>
        </authorList>
    </citation>
    <scope>NUCLEOTIDE SEQUENCE [LARGE SCALE GENOMIC DNA]</scope>
    <source>
        <strain evidence="3">ATCC 33071 / DSM 4594 / JCM 1683 / NBRC 105701 / NCIMB 13365 / CIP 78.65</strain>
    </source>
</reference>
<dbReference type="SUPFAM" id="SSF53756">
    <property type="entry name" value="UDP-Glycosyltransferase/glycogen phosphorylase"/>
    <property type="match status" value="1"/>
</dbReference>
<dbReference type="PATRIC" id="fig|745277.3.peg.585"/>
<dbReference type="CDD" id="cd03801">
    <property type="entry name" value="GT4_PimA-like"/>
    <property type="match status" value="1"/>
</dbReference>
<sequence>MNRNGVNFFGSSETSDGIGRAAALNIQCLEASRLPLETFVLSRPVALQSGRNTVIDDALVSKLQYKVNIFQFSARWVPHYFSYLSEGALDGFYNIGYWFCEMQKIPDEWARQLEFFDEIWTASSFCQSTIARSADIPVIKIPLMIDPQPKSLRIQSRQAGLCNDPFTFLTIFNTYSDAERKNALFTLRAFIEAHGNNPAVRIIVKVSNLEHDKILSEKLASIRKSFSNIEVIEGYVEDSVVHELYGRADAYVSLHRAEGFGLTISDAMARGIPVITTGYSGNMEFCDAYDTRLVGYQLRTVGHERLRYRSTDVWAEPDMNDTISAFRELVSEHPKWIIRANRARDRLAEHFSKQSIASMMKERVDLIGRNFSFSSDMNDRELTREVGIFDTYGF</sequence>
<dbReference type="EMBL" id="CP003244">
    <property type="protein sequence ID" value="AEX50545.1"/>
    <property type="molecule type" value="Genomic_DNA"/>
</dbReference>